<comment type="caution">
    <text evidence="5">The sequence shown here is derived from an EMBL/GenBank/DDBJ whole genome shotgun (WGS) entry which is preliminary data.</text>
</comment>
<dbReference type="AlphaFoldDB" id="M5RNC0"/>
<gene>
    <name evidence="5" type="ORF">RMSM_02273</name>
</gene>
<keyword evidence="3" id="KW-0342">GTP-binding</keyword>
<evidence type="ECO:0000313" key="5">
    <source>
        <dbReference type="EMBL" id="EMI20808.1"/>
    </source>
</evidence>
<keyword evidence="4" id="KW-0143">Chaperone</keyword>
<keyword evidence="1" id="KW-0547">Nucleotide-binding</keyword>
<keyword evidence="6" id="KW-1185">Reference proteome</keyword>
<evidence type="ECO:0000256" key="2">
    <source>
        <dbReference type="ARBA" id="ARBA00022801"/>
    </source>
</evidence>
<protein>
    <submittedName>
        <fullName evidence="5">ArgK protein</fullName>
    </submittedName>
</protein>
<accession>M5RNC0</accession>
<reference evidence="5 6" key="1">
    <citation type="journal article" date="2013" name="Mar. Genomics">
        <title>Expression of sulfatases in Rhodopirellula baltica and the diversity of sulfatases in the genus Rhodopirellula.</title>
        <authorList>
            <person name="Wegner C.E."/>
            <person name="Richter-Heitmann T."/>
            <person name="Klindworth A."/>
            <person name="Klockow C."/>
            <person name="Richter M."/>
            <person name="Achstetter T."/>
            <person name="Glockner F.O."/>
            <person name="Harder J."/>
        </authorList>
    </citation>
    <scope>NUCLEOTIDE SEQUENCE [LARGE SCALE GENOMIC DNA]</scope>
    <source>
        <strain evidence="5 6">SM1</strain>
    </source>
</reference>
<dbReference type="SUPFAM" id="SSF52540">
    <property type="entry name" value="P-loop containing nucleoside triphosphate hydrolases"/>
    <property type="match status" value="1"/>
</dbReference>
<dbReference type="Pfam" id="PF03308">
    <property type="entry name" value="MeaB"/>
    <property type="match status" value="1"/>
</dbReference>
<dbReference type="GO" id="GO:0016787">
    <property type="term" value="F:hydrolase activity"/>
    <property type="evidence" value="ECO:0007669"/>
    <property type="project" value="UniProtKB-KW"/>
</dbReference>
<evidence type="ECO:0000256" key="1">
    <source>
        <dbReference type="ARBA" id="ARBA00022741"/>
    </source>
</evidence>
<dbReference type="EMBL" id="ANOG01000319">
    <property type="protein sequence ID" value="EMI20808.1"/>
    <property type="molecule type" value="Genomic_DNA"/>
</dbReference>
<dbReference type="Gene3D" id="3.40.50.300">
    <property type="entry name" value="P-loop containing nucleotide triphosphate hydrolases"/>
    <property type="match status" value="1"/>
</dbReference>
<dbReference type="GO" id="GO:0005525">
    <property type="term" value="F:GTP binding"/>
    <property type="evidence" value="ECO:0007669"/>
    <property type="project" value="UniProtKB-KW"/>
</dbReference>
<dbReference type="Proteomes" id="UP000011991">
    <property type="component" value="Unassembled WGS sequence"/>
</dbReference>
<feature type="non-terminal residue" evidence="5">
    <location>
        <position position="182"/>
    </location>
</feature>
<dbReference type="PANTHER" id="PTHR43087:SF1">
    <property type="entry name" value="LAO_AO TRANSPORT SYSTEM ATPASE"/>
    <property type="match status" value="1"/>
</dbReference>
<evidence type="ECO:0000256" key="4">
    <source>
        <dbReference type="ARBA" id="ARBA00023186"/>
    </source>
</evidence>
<dbReference type="InterPro" id="IPR052040">
    <property type="entry name" value="GTPase/Isobutyryl-CoA_mutase"/>
</dbReference>
<keyword evidence="2" id="KW-0378">Hydrolase</keyword>
<sequence length="182" mass="19022">MSSPTLRNDIATLVERLRGGDRWSLARLLTLAASPEQHGELIAKLATDVPLVPPEAETPVIAVTGSAGVGKSSLLCRLAAEYAEQGEYVGVLACDPESPLSGGAVLGDRCRIAGGTKSPPISHRVFIRSLSTESGQQGVANNLAIMLRIMKAFGFDRIFIETVGSGQGDVAVRDLADGVVLV</sequence>
<proteinExistence type="predicted"/>
<dbReference type="InterPro" id="IPR027417">
    <property type="entry name" value="P-loop_NTPase"/>
</dbReference>
<name>M5RNC0_9BACT</name>
<evidence type="ECO:0000313" key="6">
    <source>
        <dbReference type="Proteomes" id="UP000011991"/>
    </source>
</evidence>
<organism evidence="5 6">
    <name type="scientific">Rhodopirellula maiorica SM1</name>
    <dbReference type="NCBI Taxonomy" id="1265738"/>
    <lineage>
        <taxon>Bacteria</taxon>
        <taxon>Pseudomonadati</taxon>
        <taxon>Planctomycetota</taxon>
        <taxon>Planctomycetia</taxon>
        <taxon>Pirellulales</taxon>
        <taxon>Pirellulaceae</taxon>
        <taxon>Novipirellula</taxon>
    </lineage>
</organism>
<evidence type="ECO:0000256" key="3">
    <source>
        <dbReference type="ARBA" id="ARBA00023134"/>
    </source>
</evidence>
<dbReference type="PANTHER" id="PTHR43087">
    <property type="entry name" value="LYSINE/ARGININE/ORNITHINE TRANSPORT SYSTEM KINASE"/>
    <property type="match status" value="1"/>
</dbReference>